<dbReference type="AlphaFoldDB" id="A0A0A9CH01"/>
<reference evidence="1" key="1">
    <citation type="submission" date="2014-09" db="EMBL/GenBank/DDBJ databases">
        <authorList>
            <person name="Magalhaes I.L.F."/>
            <person name="Oliveira U."/>
            <person name="Santos F.R."/>
            <person name="Vidigal T.H.D.A."/>
            <person name="Brescovit A.D."/>
            <person name="Santos A.J."/>
        </authorList>
    </citation>
    <scope>NUCLEOTIDE SEQUENCE</scope>
    <source>
        <tissue evidence="1">Shoot tissue taken approximately 20 cm above the soil surface</tissue>
    </source>
</reference>
<dbReference type="EMBL" id="GBRH01224157">
    <property type="protein sequence ID" value="JAD73738.1"/>
    <property type="molecule type" value="Transcribed_RNA"/>
</dbReference>
<protein>
    <submittedName>
        <fullName evidence="1">Uncharacterized protein</fullName>
    </submittedName>
</protein>
<name>A0A0A9CH01_ARUDO</name>
<sequence>MLRVFEILSVRPSSSFFR</sequence>
<accession>A0A0A9CH01</accession>
<reference evidence="1" key="2">
    <citation type="journal article" date="2015" name="Data Brief">
        <title>Shoot transcriptome of the giant reed, Arundo donax.</title>
        <authorList>
            <person name="Barrero R.A."/>
            <person name="Guerrero F.D."/>
            <person name="Moolhuijzen P."/>
            <person name="Goolsby J.A."/>
            <person name="Tidwell J."/>
            <person name="Bellgard S.E."/>
            <person name="Bellgard M.I."/>
        </authorList>
    </citation>
    <scope>NUCLEOTIDE SEQUENCE</scope>
    <source>
        <tissue evidence="1">Shoot tissue taken approximately 20 cm above the soil surface</tissue>
    </source>
</reference>
<evidence type="ECO:0000313" key="1">
    <source>
        <dbReference type="EMBL" id="JAD73738.1"/>
    </source>
</evidence>
<organism evidence="1">
    <name type="scientific">Arundo donax</name>
    <name type="common">Giant reed</name>
    <name type="synonym">Donax arundinaceus</name>
    <dbReference type="NCBI Taxonomy" id="35708"/>
    <lineage>
        <taxon>Eukaryota</taxon>
        <taxon>Viridiplantae</taxon>
        <taxon>Streptophyta</taxon>
        <taxon>Embryophyta</taxon>
        <taxon>Tracheophyta</taxon>
        <taxon>Spermatophyta</taxon>
        <taxon>Magnoliopsida</taxon>
        <taxon>Liliopsida</taxon>
        <taxon>Poales</taxon>
        <taxon>Poaceae</taxon>
        <taxon>PACMAD clade</taxon>
        <taxon>Arundinoideae</taxon>
        <taxon>Arundineae</taxon>
        <taxon>Arundo</taxon>
    </lineage>
</organism>
<proteinExistence type="predicted"/>